<dbReference type="InterPro" id="IPR002575">
    <property type="entry name" value="Aminoglycoside_PTrfase"/>
</dbReference>
<dbReference type="AlphaFoldDB" id="A0A7K1FHY6"/>
<keyword evidence="3" id="KW-1185">Reference proteome</keyword>
<evidence type="ECO:0000313" key="3">
    <source>
        <dbReference type="Proteomes" id="UP000460221"/>
    </source>
</evidence>
<organism evidence="2 3">
    <name type="scientific">Nakamurella alba</name>
    <dbReference type="NCBI Taxonomy" id="2665158"/>
    <lineage>
        <taxon>Bacteria</taxon>
        <taxon>Bacillati</taxon>
        <taxon>Actinomycetota</taxon>
        <taxon>Actinomycetes</taxon>
        <taxon>Nakamurellales</taxon>
        <taxon>Nakamurellaceae</taxon>
        <taxon>Nakamurella</taxon>
    </lineage>
</organism>
<sequence length="254" mass="27396">MSAPPGGGGDRIRIEGDRVLRPARWWTPTVHTLLDHLRSVGFTRVPRPLGIVDGTEILELIPGDSGNGARARIVPDAGLRALAVLLRDFHQAAAGFVPPAGARWAVPAETPVAAGQLATICHGDFGAWNVVWHGLQPVGLLDFDFARPGAALSDVAYALEFAVPFRPDVDVRHYGFDTVPDRRRRIEIFAEAYGLDSTAGLVDAVIARQWASVRQVQALAAAGVEPQRTWVADGVAASAEQVRWTEEHRALLES</sequence>
<dbReference type="InterPro" id="IPR011009">
    <property type="entry name" value="Kinase-like_dom_sf"/>
</dbReference>
<keyword evidence="2" id="KW-0808">Transferase</keyword>
<dbReference type="Pfam" id="PF01636">
    <property type="entry name" value="APH"/>
    <property type="match status" value="1"/>
</dbReference>
<comment type="caution">
    <text evidence="2">The sequence shown here is derived from an EMBL/GenBank/DDBJ whole genome shotgun (WGS) entry which is preliminary data.</text>
</comment>
<accession>A0A7K1FHY6</accession>
<dbReference type="EMBL" id="WLYK01000001">
    <property type="protein sequence ID" value="MTD13690.1"/>
    <property type="molecule type" value="Genomic_DNA"/>
</dbReference>
<protein>
    <submittedName>
        <fullName evidence="2">Phosphotransferase</fullName>
    </submittedName>
</protein>
<dbReference type="Gene3D" id="3.90.1200.10">
    <property type="match status" value="1"/>
</dbReference>
<dbReference type="GO" id="GO:0016740">
    <property type="term" value="F:transferase activity"/>
    <property type="evidence" value="ECO:0007669"/>
    <property type="project" value="UniProtKB-KW"/>
</dbReference>
<dbReference type="RefSeq" id="WP_322097627.1">
    <property type="nucleotide sequence ID" value="NZ_WLYK01000001.1"/>
</dbReference>
<evidence type="ECO:0000313" key="2">
    <source>
        <dbReference type="EMBL" id="MTD13690.1"/>
    </source>
</evidence>
<name>A0A7K1FHY6_9ACTN</name>
<evidence type="ECO:0000259" key="1">
    <source>
        <dbReference type="Pfam" id="PF01636"/>
    </source>
</evidence>
<dbReference type="Proteomes" id="UP000460221">
    <property type="component" value="Unassembled WGS sequence"/>
</dbReference>
<gene>
    <name evidence="2" type="ORF">GIS00_07005</name>
</gene>
<reference evidence="2 3" key="1">
    <citation type="submission" date="2019-11" db="EMBL/GenBank/DDBJ databases">
        <authorList>
            <person name="Jiang L.-Q."/>
        </authorList>
    </citation>
    <scope>NUCLEOTIDE SEQUENCE [LARGE SCALE GENOMIC DNA]</scope>
    <source>
        <strain evidence="2 3">YIM 132087</strain>
    </source>
</reference>
<feature type="domain" description="Aminoglycoside phosphotransferase" evidence="1">
    <location>
        <begin position="116"/>
        <end position="172"/>
    </location>
</feature>
<dbReference type="SUPFAM" id="SSF56112">
    <property type="entry name" value="Protein kinase-like (PK-like)"/>
    <property type="match status" value="1"/>
</dbReference>
<proteinExistence type="predicted"/>